<feature type="compositionally biased region" description="Low complexity" evidence="1">
    <location>
        <begin position="453"/>
        <end position="477"/>
    </location>
</feature>
<name>C6A2F9_THESM</name>
<dbReference type="KEGG" id="tsi:TSIB_0743"/>
<evidence type="ECO:0008006" key="4">
    <source>
        <dbReference type="Google" id="ProtNLM"/>
    </source>
</evidence>
<dbReference type="GeneID" id="8095733"/>
<accession>C6A2F9</accession>
<dbReference type="Proteomes" id="UP000009079">
    <property type="component" value="Chromosome"/>
</dbReference>
<dbReference type="AlphaFoldDB" id="C6A2F9"/>
<protein>
    <recommendedName>
        <fullName evidence="4">Bulb-type lectin domain-containing protein</fullName>
    </recommendedName>
</protein>
<dbReference type="SUPFAM" id="SSF50998">
    <property type="entry name" value="Quinoprotein alcohol dehydrogenase-like"/>
    <property type="match status" value="2"/>
</dbReference>
<feature type="region of interest" description="Disordered" evidence="1">
    <location>
        <begin position="453"/>
        <end position="483"/>
    </location>
</feature>
<dbReference type="RefSeq" id="WP_015849024.1">
    <property type="nucleotide sequence ID" value="NC_012883.1"/>
</dbReference>
<evidence type="ECO:0000313" key="2">
    <source>
        <dbReference type="EMBL" id="ACS89804.1"/>
    </source>
</evidence>
<organism evidence="2 3">
    <name type="scientific">Thermococcus sibiricus (strain DSM 12597 / MM 739)</name>
    <dbReference type="NCBI Taxonomy" id="604354"/>
    <lineage>
        <taxon>Archaea</taxon>
        <taxon>Methanobacteriati</taxon>
        <taxon>Methanobacteriota</taxon>
        <taxon>Thermococci</taxon>
        <taxon>Thermococcales</taxon>
        <taxon>Thermococcaceae</taxon>
        <taxon>Thermococcus</taxon>
    </lineage>
</organism>
<dbReference type="Pfam" id="PF17164">
    <property type="entry name" value="DUF5122"/>
    <property type="match status" value="1"/>
</dbReference>
<dbReference type="NCBIfam" id="TIGR02608">
    <property type="entry name" value="delta_60_rpt"/>
    <property type="match status" value="4"/>
</dbReference>
<dbReference type="PANTHER" id="PTHR42754:SF1">
    <property type="entry name" value="LIPOPROTEIN"/>
    <property type="match status" value="1"/>
</dbReference>
<sequence>MKRILILLWLLIFLGTLIPAEKVSIEEHLYWVKTYGGSDFDVANAVAVAPNGDVIVAGATGSFGAGKGDVWVLRLDEKGNIKWQKTCGGSDGDGAHAVAVAPNGDIIVAGLTWSFGTGKTDAWILRLDENGNVKWQKTYGGSFIDVTSAVAIAPNGDIIVAGYTESFGAGENDFWVLRLDENGNVKWQKTYGGSSYDDATTVAVSEDNDVIVAGSTASFGGGAQDLWILRLDENGNLKWQKTYGGGDFEVANAVVVADNGDIIVAGMAGFGAGKGDVWVLRLDAEGNLKWQKTYGGSYLDGANTVILTENGDIIVAGATASFGTGTPDYPNAWVLRLDENGNVKWQKAYGGSDLDVATAIALALNSDIIVAGITNSSGTGKDDFWVLRFPPDGLIPGFSMDSEAIIWNLAIQKSNSNATISDSEARVMDSNAIVLNSKAIITKVIELETLKTTTTTTTTETTTSTATTTTSQEQATETTEEENSDICGPATFLVFVLIGGVVTRIKGEKC</sequence>
<evidence type="ECO:0000256" key="1">
    <source>
        <dbReference type="SAM" id="MobiDB-lite"/>
    </source>
</evidence>
<reference evidence="2 3" key="1">
    <citation type="journal article" date="2009" name="Appl. Environ. Microbiol.">
        <title>Metabolic versatility and indigenous origin of the archaeon Thermococcus sibiricus, isolated from a siberian oil reservoir, as revealed by genome analysis.</title>
        <authorList>
            <person name="Mardanov A.V."/>
            <person name="Ravin N.V."/>
            <person name="Svetlitchnyi V.A."/>
            <person name="Beletsky A.V."/>
            <person name="Miroshnichenko M.L."/>
            <person name="Bonch-Osmolovskaya E.A."/>
            <person name="Skryabin K.G."/>
        </authorList>
    </citation>
    <scope>NUCLEOTIDE SEQUENCE [LARGE SCALE GENOMIC DNA]</scope>
    <source>
        <strain evidence="3">DSM 12597 / MM 739</strain>
    </source>
</reference>
<dbReference type="PANTHER" id="PTHR42754">
    <property type="entry name" value="ENDOGLUCANASE"/>
    <property type="match status" value="1"/>
</dbReference>
<dbReference type="EMBL" id="CP001463">
    <property type="protein sequence ID" value="ACS89804.1"/>
    <property type="molecule type" value="Genomic_DNA"/>
</dbReference>
<proteinExistence type="predicted"/>
<dbReference type="Gene3D" id="2.80.10.50">
    <property type="match status" value="2"/>
</dbReference>
<dbReference type="InterPro" id="IPR013431">
    <property type="entry name" value="Delta_60_rpt"/>
</dbReference>
<gene>
    <name evidence="2" type="ordered locus">TSIB_0743</name>
</gene>
<dbReference type="InterPro" id="IPR011047">
    <property type="entry name" value="Quinoprotein_ADH-like_sf"/>
</dbReference>
<evidence type="ECO:0000313" key="3">
    <source>
        <dbReference type="Proteomes" id="UP000009079"/>
    </source>
</evidence>
<keyword evidence="3" id="KW-1185">Reference proteome</keyword>
<dbReference type="HOGENOM" id="CLU_035227_1_1_2"/>
<dbReference type="eggNOG" id="arCOG02559">
    <property type="taxonomic scope" value="Archaea"/>
</dbReference>